<feature type="region of interest" description="Disordered" evidence="6">
    <location>
        <begin position="1"/>
        <end position="37"/>
    </location>
</feature>
<organism evidence="7 8">
    <name type="scientific">Limosilactobacillus alvi</name>
    <dbReference type="NCBI Taxonomy" id="990412"/>
    <lineage>
        <taxon>Bacteria</taxon>
        <taxon>Bacillati</taxon>
        <taxon>Bacillota</taxon>
        <taxon>Bacilli</taxon>
        <taxon>Lactobacillales</taxon>
        <taxon>Lactobacillaceae</taxon>
        <taxon>Limosilactobacillus</taxon>
    </lineage>
</organism>
<evidence type="ECO:0000313" key="8">
    <source>
        <dbReference type="Proteomes" id="UP000776629"/>
    </source>
</evidence>
<comment type="subunit">
    <text evidence="3">Homodimer.</text>
</comment>
<keyword evidence="2 3" id="KW-0143">Chaperone</keyword>
<evidence type="ECO:0000256" key="3">
    <source>
        <dbReference type="HAMAP-Rule" id="MF_01151"/>
    </source>
</evidence>
<evidence type="ECO:0000313" key="7">
    <source>
        <dbReference type="EMBL" id="MBM6753366.1"/>
    </source>
</evidence>
<comment type="subcellular location">
    <subcellularLocation>
        <location evidence="3">Cytoplasm</location>
    </subcellularLocation>
</comment>
<reference evidence="7 8" key="1">
    <citation type="journal article" date="2021" name="Sci. Rep.">
        <title>The distribution of antibiotic resistance genes in chicken gut microbiota commensals.</title>
        <authorList>
            <person name="Juricova H."/>
            <person name="Matiasovicova J."/>
            <person name="Kubasova T."/>
            <person name="Cejkova D."/>
            <person name="Rychlik I."/>
        </authorList>
    </citation>
    <scope>NUCLEOTIDE SEQUENCE [LARGE SCALE GENOMIC DNA]</scope>
    <source>
        <strain evidence="7 8">An810</strain>
    </source>
</reference>
<dbReference type="PRINTS" id="PR00773">
    <property type="entry name" value="GRPEPROTEIN"/>
</dbReference>
<keyword evidence="8" id="KW-1185">Reference proteome</keyword>
<dbReference type="Pfam" id="PF01025">
    <property type="entry name" value="GrpE"/>
    <property type="match status" value="1"/>
</dbReference>
<dbReference type="RefSeq" id="WP_204775897.1">
    <property type="nucleotide sequence ID" value="NZ_JACJJQ010000003.1"/>
</dbReference>
<dbReference type="PANTHER" id="PTHR21237:SF23">
    <property type="entry name" value="GRPE PROTEIN HOMOLOG, MITOCHONDRIAL"/>
    <property type="match status" value="1"/>
</dbReference>
<feature type="coiled-coil region" evidence="5">
    <location>
        <begin position="46"/>
        <end position="80"/>
    </location>
</feature>
<keyword evidence="5" id="KW-0175">Coiled coil</keyword>
<dbReference type="Gene3D" id="3.90.20.20">
    <property type="match status" value="1"/>
</dbReference>
<dbReference type="HAMAP" id="MF_01151">
    <property type="entry name" value="GrpE"/>
    <property type="match status" value="1"/>
</dbReference>
<dbReference type="SUPFAM" id="SSF51064">
    <property type="entry name" value="Head domain of nucleotide exchange factor GrpE"/>
    <property type="match status" value="1"/>
</dbReference>
<feature type="compositionally biased region" description="Basic and acidic residues" evidence="6">
    <location>
        <begin position="1"/>
        <end position="35"/>
    </location>
</feature>
<name>A0ABS2EMR7_9LACO</name>
<evidence type="ECO:0000256" key="1">
    <source>
        <dbReference type="ARBA" id="ARBA00009054"/>
    </source>
</evidence>
<keyword evidence="3" id="KW-0346">Stress response</keyword>
<dbReference type="InterPro" id="IPR009012">
    <property type="entry name" value="GrpE_head"/>
</dbReference>
<dbReference type="NCBIfam" id="NF010738">
    <property type="entry name" value="PRK14140.1"/>
    <property type="match status" value="1"/>
</dbReference>
<comment type="function">
    <text evidence="3">Participates actively in the response to hyperosmotic and heat shock by preventing the aggregation of stress-denatured proteins, in association with DnaK and GrpE. It is the nucleotide exchange factor for DnaK and may function as a thermosensor. Unfolded proteins bind initially to DnaJ; upon interaction with the DnaJ-bound protein, DnaK hydrolyzes its bound ATP, resulting in the formation of a stable complex. GrpE releases ADP from DnaK; ATP binding to DnaK triggers the release of the substrate protein, thus completing the reaction cycle. Several rounds of ATP-dependent interactions between DnaJ, DnaK and GrpE are required for fully efficient folding.</text>
</comment>
<protein>
    <recommendedName>
        <fullName evidence="3">Protein GrpE</fullName>
    </recommendedName>
    <alternativeName>
        <fullName evidence="3">HSP-70 cofactor</fullName>
    </alternativeName>
</protein>
<sequence>MAKKEESTKPVEEKQDQATDQVKAKSDQAKTKPTADDQVTILKAQIEKLQADVSTKDDQYLRAEAEIQNMTKRFNKERESLLKYDGQDLVKGILPVLDNLKRALQIEVSDDAGKQLKKGIQMVHDHLEQALKEHGVTEIEALNKPFDPQTSQAVQTVPVEDGQKPETVVKVLQAGYMLKDRVMRPAMVIVAQ</sequence>
<dbReference type="NCBIfam" id="NF010759">
    <property type="entry name" value="PRK14162.1"/>
    <property type="match status" value="1"/>
</dbReference>
<evidence type="ECO:0000256" key="5">
    <source>
        <dbReference type="SAM" id="Coils"/>
    </source>
</evidence>
<evidence type="ECO:0000256" key="6">
    <source>
        <dbReference type="SAM" id="MobiDB-lite"/>
    </source>
</evidence>
<proteinExistence type="inferred from homology"/>
<dbReference type="CDD" id="cd00446">
    <property type="entry name" value="GrpE"/>
    <property type="match status" value="1"/>
</dbReference>
<gene>
    <name evidence="3 7" type="primary">grpE</name>
    <name evidence="7" type="ORF">H5993_01100</name>
</gene>
<dbReference type="Gene3D" id="2.30.22.10">
    <property type="entry name" value="Head domain of nucleotide exchange factor GrpE"/>
    <property type="match status" value="1"/>
</dbReference>
<dbReference type="PANTHER" id="PTHR21237">
    <property type="entry name" value="GRPE PROTEIN"/>
    <property type="match status" value="1"/>
</dbReference>
<keyword evidence="3" id="KW-0963">Cytoplasm</keyword>
<evidence type="ECO:0000256" key="4">
    <source>
        <dbReference type="RuleBase" id="RU004478"/>
    </source>
</evidence>
<dbReference type="InterPro" id="IPR000740">
    <property type="entry name" value="GrpE"/>
</dbReference>
<accession>A0ABS2EMR7</accession>
<dbReference type="InterPro" id="IPR013805">
    <property type="entry name" value="GrpE_CC"/>
</dbReference>
<comment type="similarity">
    <text evidence="1 3 4">Belongs to the GrpE family.</text>
</comment>
<comment type="caution">
    <text evidence="7">The sequence shown here is derived from an EMBL/GenBank/DDBJ whole genome shotgun (WGS) entry which is preliminary data.</text>
</comment>
<dbReference type="SUPFAM" id="SSF58014">
    <property type="entry name" value="Coiled-coil domain of nucleotide exchange factor GrpE"/>
    <property type="match status" value="1"/>
</dbReference>
<dbReference type="Proteomes" id="UP000776629">
    <property type="component" value="Unassembled WGS sequence"/>
</dbReference>
<dbReference type="EMBL" id="JACJJQ010000003">
    <property type="protein sequence ID" value="MBM6753366.1"/>
    <property type="molecule type" value="Genomic_DNA"/>
</dbReference>
<evidence type="ECO:0000256" key="2">
    <source>
        <dbReference type="ARBA" id="ARBA00023186"/>
    </source>
</evidence>